<feature type="transmembrane region" description="Helical" evidence="7">
    <location>
        <begin position="135"/>
        <end position="155"/>
    </location>
</feature>
<gene>
    <name evidence="9" type="ORF">H8S11_02480</name>
</gene>
<organism evidence="9 10">
    <name type="scientific">Flintibacter hominis</name>
    <dbReference type="NCBI Taxonomy" id="2763048"/>
    <lineage>
        <taxon>Bacteria</taxon>
        <taxon>Bacillati</taxon>
        <taxon>Bacillota</taxon>
        <taxon>Clostridia</taxon>
        <taxon>Eubacteriales</taxon>
        <taxon>Flintibacter</taxon>
    </lineage>
</organism>
<evidence type="ECO:0000256" key="3">
    <source>
        <dbReference type="ARBA" id="ARBA00022475"/>
    </source>
</evidence>
<comment type="subcellular location">
    <subcellularLocation>
        <location evidence="1 7">Cell membrane</location>
        <topology evidence="1 7">Multi-pass membrane protein</topology>
    </subcellularLocation>
</comment>
<keyword evidence="10" id="KW-1185">Reference proteome</keyword>
<evidence type="ECO:0000259" key="8">
    <source>
        <dbReference type="PROSITE" id="PS50928"/>
    </source>
</evidence>
<dbReference type="InterPro" id="IPR050366">
    <property type="entry name" value="BP-dependent_transpt_permease"/>
</dbReference>
<name>A0A8J6IX66_9FIRM</name>
<dbReference type="Gene3D" id="1.10.3720.10">
    <property type="entry name" value="MetI-like"/>
    <property type="match status" value="1"/>
</dbReference>
<accession>A0A8J6IX66</accession>
<dbReference type="Proteomes" id="UP000628736">
    <property type="component" value="Unassembled WGS sequence"/>
</dbReference>
<dbReference type="CDD" id="cd06261">
    <property type="entry name" value="TM_PBP2"/>
    <property type="match status" value="1"/>
</dbReference>
<dbReference type="GO" id="GO:0005886">
    <property type="term" value="C:plasma membrane"/>
    <property type="evidence" value="ECO:0007669"/>
    <property type="project" value="UniProtKB-SubCell"/>
</dbReference>
<dbReference type="InterPro" id="IPR000515">
    <property type="entry name" value="MetI-like"/>
</dbReference>
<dbReference type="InterPro" id="IPR035906">
    <property type="entry name" value="MetI-like_sf"/>
</dbReference>
<keyword evidence="6 7" id="KW-0472">Membrane</keyword>
<evidence type="ECO:0000256" key="4">
    <source>
        <dbReference type="ARBA" id="ARBA00022692"/>
    </source>
</evidence>
<evidence type="ECO:0000256" key="6">
    <source>
        <dbReference type="ARBA" id="ARBA00023136"/>
    </source>
</evidence>
<dbReference type="GO" id="GO:0055085">
    <property type="term" value="P:transmembrane transport"/>
    <property type="evidence" value="ECO:0007669"/>
    <property type="project" value="InterPro"/>
</dbReference>
<feature type="transmembrane region" description="Helical" evidence="7">
    <location>
        <begin position="263"/>
        <end position="283"/>
    </location>
</feature>
<reference evidence="9" key="1">
    <citation type="submission" date="2020-08" db="EMBL/GenBank/DDBJ databases">
        <title>Genome public.</title>
        <authorList>
            <person name="Liu C."/>
            <person name="Sun Q."/>
        </authorList>
    </citation>
    <scope>NUCLEOTIDE SEQUENCE</scope>
    <source>
        <strain evidence="9">NSJ-23</strain>
    </source>
</reference>
<keyword evidence="3" id="KW-1003">Cell membrane</keyword>
<dbReference type="PROSITE" id="PS50928">
    <property type="entry name" value="ABC_TM1"/>
    <property type="match status" value="1"/>
</dbReference>
<dbReference type="PANTHER" id="PTHR43386:SF1">
    <property type="entry name" value="D,D-DIPEPTIDE TRANSPORT SYSTEM PERMEASE PROTEIN DDPC-RELATED"/>
    <property type="match status" value="1"/>
</dbReference>
<evidence type="ECO:0000313" key="10">
    <source>
        <dbReference type="Proteomes" id="UP000628736"/>
    </source>
</evidence>
<keyword evidence="4 7" id="KW-0812">Transmembrane</keyword>
<dbReference type="SUPFAM" id="SSF161098">
    <property type="entry name" value="MetI-like"/>
    <property type="match status" value="1"/>
</dbReference>
<keyword evidence="2 7" id="KW-0813">Transport</keyword>
<proteinExistence type="inferred from homology"/>
<evidence type="ECO:0000313" key="9">
    <source>
        <dbReference type="EMBL" id="MBC5721690.1"/>
    </source>
</evidence>
<evidence type="ECO:0000256" key="5">
    <source>
        <dbReference type="ARBA" id="ARBA00022989"/>
    </source>
</evidence>
<dbReference type="InterPro" id="IPR025966">
    <property type="entry name" value="OppC_N"/>
</dbReference>
<dbReference type="Pfam" id="PF00528">
    <property type="entry name" value="BPD_transp_1"/>
    <property type="match status" value="1"/>
</dbReference>
<protein>
    <submittedName>
        <fullName evidence="9">ABC transporter permease</fullName>
    </submittedName>
</protein>
<feature type="transmembrane region" description="Helical" evidence="7">
    <location>
        <begin position="99"/>
        <end position="123"/>
    </location>
</feature>
<evidence type="ECO:0000256" key="2">
    <source>
        <dbReference type="ARBA" id="ARBA00022448"/>
    </source>
</evidence>
<dbReference type="PANTHER" id="PTHR43386">
    <property type="entry name" value="OLIGOPEPTIDE TRANSPORT SYSTEM PERMEASE PROTEIN APPC"/>
    <property type="match status" value="1"/>
</dbReference>
<comment type="caution">
    <text evidence="9">The sequence shown here is derived from an EMBL/GenBank/DDBJ whole genome shotgun (WGS) entry which is preliminary data.</text>
</comment>
<feature type="domain" description="ABC transmembrane type-1" evidence="8">
    <location>
        <begin position="95"/>
        <end position="284"/>
    </location>
</feature>
<evidence type="ECO:0000256" key="7">
    <source>
        <dbReference type="RuleBase" id="RU363032"/>
    </source>
</evidence>
<dbReference type="EMBL" id="JACOPO010000001">
    <property type="protein sequence ID" value="MBC5721690.1"/>
    <property type="molecule type" value="Genomic_DNA"/>
</dbReference>
<dbReference type="AlphaFoldDB" id="A0A8J6IX66"/>
<feature type="transmembrane region" description="Helical" evidence="7">
    <location>
        <begin position="34"/>
        <end position="55"/>
    </location>
</feature>
<feature type="transmembrane region" description="Helical" evidence="7">
    <location>
        <begin position="216"/>
        <end position="242"/>
    </location>
</feature>
<feature type="transmembrane region" description="Helical" evidence="7">
    <location>
        <begin position="161"/>
        <end position="177"/>
    </location>
</feature>
<keyword evidence="5 7" id="KW-1133">Transmembrane helix</keyword>
<comment type="similarity">
    <text evidence="7">Belongs to the binding-protein-dependent transport system permease family.</text>
</comment>
<dbReference type="RefSeq" id="WP_186852062.1">
    <property type="nucleotide sequence ID" value="NZ_JACOPO010000001.1"/>
</dbReference>
<sequence>MSNAATAVPETRLRDRAKNSQTREIISRFMKNKVAVAGFFIILLLVFCALFPSLIAPYSYETMSTGPSFANPSAEHLFGTDEFGRDIFSRVIYGTRTSLAIGLLSVLIACVLGTILGCISGYYGNLTDNLIMRAVDILLAIPNLMLAISIVAALGRSQTNLILALGIGATGGFARVVRGQILTVKEQEYIEVARAIGASDFRIIFCHILPNCLAPIIVQISISVGSSILGAAGMSFIGLGIAPPNPEWGAMLSAGRSFFRDHWFVETFPGLAIMLAVFAFNLFGDGLRDALDPRLKT</sequence>
<evidence type="ECO:0000256" key="1">
    <source>
        <dbReference type="ARBA" id="ARBA00004651"/>
    </source>
</evidence>
<dbReference type="Pfam" id="PF12911">
    <property type="entry name" value="OppC_N"/>
    <property type="match status" value="1"/>
</dbReference>